<keyword evidence="3" id="KW-1185">Reference proteome</keyword>
<protein>
    <submittedName>
        <fullName evidence="2">Uncharacterized protein</fullName>
    </submittedName>
</protein>
<dbReference type="RefSeq" id="WP_271940822.1">
    <property type="nucleotide sequence ID" value="NZ_JAQLTY010000001.1"/>
</dbReference>
<name>A0ABT4Z079_HALEZ</name>
<feature type="compositionally biased region" description="Basic and acidic residues" evidence="1">
    <location>
        <begin position="64"/>
        <end position="86"/>
    </location>
</feature>
<feature type="region of interest" description="Disordered" evidence="1">
    <location>
        <begin position="61"/>
        <end position="86"/>
    </location>
</feature>
<gene>
    <name evidence="2" type="ORF">PM085_01790</name>
</gene>
<organism evidence="2 3">
    <name type="scientific">Halorubrum ezzemoulense</name>
    <name type="common">Halorubrum chaoviator</name>
    <dbReference type="NCBI Taxonomy" id="337243"/>
    <lineage>
        <taxon>Archaea</taxon>
        <taxon>Methanobacteriati</taxon>
        <taxon>Methanobacteriota</taxon>
        <taxon>Stenosarchaea group</taxon>
        <taxon>Halobacteria</taxon>
        <taxon>Halobacteriales</taxon>
        <taxon>Haloferacaceae</taxon>
        <taxon>Halorubrum</taxon>
    </lineage>
</organism>
<sequence>MRETLERAESLGGHDVLVQYNDRTPQSLFPRLDDRWYAYAAVGTDAPTAVVTAIWSGEGEWTVSDERAGEGDQTDARERSGEGDAT</sequence>
<dbReference type="EMBL" id="JAQLUK010000001">
    <property type="protein sequence ID" value="MDB2291026.1"/>
    <property type="molecule type" value="Genomic_DNA"/>
</dbReference>
<evidence type="ECO:0000313" key="2">
    <source>
        <dbReference type="EMBL" id="MDB2291026.1"/>
    </source>
</evidence>
<dbReference type="Proteomes" id="UP001210528">
    <property type="component" value="Unassembled WGS sequence"/>
</dbReference>
<evidence type="ECO:0000313" key="3">
    <source>
        <dbReference type="Proteomes" id="UP001210528"/>
    </source>
</evidence>
<accession>A0ABT4Z079</accession>
<proteinExistence type="predicted"/>
<evidence type="ECO:0000256" key="1">
    <source>
        <dbReference type="SAM" id="MobiDB-lite"/>
    </source>
</evidence>
<comment type="caution">
    <text evidence="2">The sequence shown here is derived from an EMBL/GenBank/DDBJ whole genome shotgun (WGS) entry which is preliminary data.</text>
</comment>
<reference evidence="2 3" key="1">
    <citation type="submission" date="2023-01" db="EMBL/GenBank/DDBJ databases">
        <title>Halorubrum ezzemoulense from Santa Pola, Spain.</title>
        <authorList>
            <person name="Feng Y."/>
            <person name="Louyakis A.S."/>
            <person name="Gogarten J.P."/>
        </authorList>
    </citation>
    <scope>NUCLEOTIDE SEQUENCE [LARGE SCALE GENOMIC DNA]</scope>
    <source>
        <strain evidence="2 3">AMM015</strain>
    </source>
</reference>